<dbReference type="Proteomes" id="UP000439123">
    <property type="component" value="Unassembled WGS sequence"/>
</dbReference>
<organism evidence="2 3">
    <name type="scientific">Aeromonas veronii</name>
    <dbReference type="NCBI Taxonomy" id="654"/>
    <lineage>
        <taxon>Bacteria</taxon>
        <taxon>Pseudomonadati</taxon>
        <taxon>Pseudomonadota</taxon>
        <taxon>Gammaproteobacteria</taxon>
        <taxon>Aeromonadales</taxon>
        <taxon>Aeromonadaceae</taxon>
        <taxon>Aeromonas</taxon>
    </lineage>
</organism>
<reference evidence="2 3" key="1">
    <citation type="submission" date="2019-10" db="EMBL/GenBank/DDBJ databases">
        <authorList>
            <person name="Karimi E."/>
        </authorList>
    </citation>
    <scope>NUCLEOTIDE SEQUENCE [LARGE SCALE GENOMIC DNA]</scope>
    <source>
        <strain evidence="2">Aeromonas sp. 8C</strain>
    </source>
</reference>
<accession>A0A653L342</accession>
<name>A0A653L342_AERVE</name>
<dbReference type="Gene3D" id="3.40.50.880">
    <property type="match status" value="1"/>
</dbReference>
<evidence type="ECO:0000313" key="2">
    <source>
        <dbReference type="EMBL" id="VXA85228.1"/>
    </source>
</evidence>
<dbReference type="EMBL" id="CABWLC010000012">
    <property type="protein sequence ID" value="VXA85228.1"/>
    <property type="molecule type" value="Genomic_DNA"/>
</dbReference>
<dbReference type="InterPro" id="IPR029062">
    <property type="entry name" value="Class_I_gatase-like"/>
</dbReference>
<dbReference type="AlphaFoldDB" id="A0A653L342"/>
<evidence type="ECO:0000313" key="3">
    <source>
        <dbReference type="Proteomes" id="UP000439123"/>
    </source>
</evidence>
<sequence length="231" mass="25731">MDMQLLSGKRVAVIAEHKFIPEEFDAYRYNFALLGMEVDFISRLWYGNYKPGHPSWKSPVFYGDVDPSDNDPWQGPNKIQLGDNMDVSQVRLEDYDAIIMSANYVSVRLRYTEVADASSAREFVQSAPVPRLFAQAMARKDLVKAALCHGLWALTPFPELLSGRKVTCHTVVMADILNCNADIQFESDGSGAMAPSKVVVDDDLVTGFSKHEVVPFIRAIANQIAARAARN</sequence>
<evidence type="ECO:0000259" key="1">
    <source>
        <dbReference type="Pfam" id="PF01965"/>
    </source>
</evidence>
<dbReference type="Pfam" id="PF01965">
    <property type="entry name" value="DJ-1_PfpI"/>
    <property type="match status" value="1"/>
</dbReference>
<dbReference type="InterPro" id="IPR002818">
    <property type="entry name" value="DJ-1/PfpI"/>
</dbReference>
<feature type="domain" description="DJ-1/PfpI" evidence="1">
    <location>
        <begin position="133"/>
        <end position="222"/>
    </location>
</feature>
<dbReference type="RefSeq" id="WP_159157203.1">
    <property type="nucleotide sequence ID" value="NZ_JAAKHG010000001.1"/>
</dbReference>
<proteinExistence type="predicted"/>
<protein>
    <submittedName>
        <fullName evidence="2">ThiJ/PfpI domain-containing protein</fullName>
    </submittedName>
</protein>
<dbReference type="SUPFAM" id="SSF52317">
    <property type="entry name" value="Class I glutamine amidotransferase-like"/>
    <property type="match status" value="1"/>
</dbReference>
<gene>
    <name evidence="2" type="ORF">AERO8C_20378</name>
</gene>